<dbReference type="InterPro" id="IPR039809">
    <property type="entry name" value="Chemokine_b/g/d"/>
</dbReference>
<dbReference type="OrthoDB" id="9447832at2759"/>
<evidence type="ECO:0000256" key="4">
    <source>
        <dbReference type="ARBA" id="ARBA00022729"/>
    </source>
</evidence>
<evidence type="ECO:0000313" key="7">
    <source>
        <dbReference type="EMBL" id="KAF1387344.1"/>
    </source>
</evidence>
<feature type="chain" id="PRO_5025566220" description="Chemokine interleukin-8-like domain-containing protein" evidence="5">
    <location>
        <begin position="22"/>
        <end position="100"/>
    </location>
</feature>
<evidence type="ECO:0000256" key="1">
    <source>
        <dbReference type="ARBA" id="ARBA00004613"/>
    </source>
</evidence>
<dbReference type="PROSITE" id="PS51257">
    <property type="entry name" value="PROKAR_LIPOPROTEIN"/>
    <property type="match status" value="1"/>
</dbReference>
<evidence type="ECO:0000259" key="6">
    <source>
        <dbReference type="SMART" id="SM00199"/>
    </source>
</evidence>
<dbReference type="SUPFAM" id="SSF54117">
    <property type="entry name" value="Interleukin 8-like chemokines"/>
    <property type="match status" value="1"/>
</dbReference>
<dbReference type="PANTHER" id="PTHR12015">
    <property type="entry name" value="SMALL INDUCIBLE CYTOKINE A"/>
    <property type="match status" value="1"/>
</dbReference>
<dbReference type="GO" id="GO:0006955">
    <property type="term" value="P:immune response"/>
    <property type="evidence" value="ECO:0007669"/>
    <property type="project" value="InterPro"/>
</dbReference>
<dbReference type="AlphaFoldDB" id="A0A6A5FCP7"/>
<dbReference type="Gene3D" id="2.40.50.40">
    <property type="match status" value="1"/>
</dbReference>
<name>A0A6A5FCP7_PERFL</name>
<dbReference type="InterPro" id="IPR001811">
    <property type="entry name" value="Chemokine_IL8-like_dom"/>
</dbReference>
<evidence type="ECO:0000256" key="5">
    <source>
        <dbReference type="SAM" id="SignalP"/>
    </source>
</evidence>
<dbReference type="GO" id="GO:0005615">
    <property type="term" value="C:extracellular space"/>
    <property type="evidence" value="ECO:0007669"/>
    <property type="project" value="UniProtKB-KW"/>
</dbReference>
<feature type="signal peptide" evidence="5">
    <location>
        <begin position="1"/>
        <end position="21"/>
    </location>
</feature>
<keyword evidence="4 5" id="KW-0732">Signal</keyword>
<dbReference type="PANTHER" id="PTHR12015:SF183">
    <property type="entry name" value="C-C MOTIF CHEMOKINE 3"/>
    <property type="match status" value="1"/>
</dbReference>
<evidence type="ECO:0000256" key="2">
    <source>
        <dbReference type="ARBA" id="ARBA00022514"/>
    </source>
</evidence>
<sequence length="100" mass="11319">MMKTLCFTLGLLLLTACCCNAMPEALKFNTAPGNCCFNFFTHKIPVKRVSNITKTHSSCQNPAFIVHTIKGIPICYRETFQWARDIYSQQYYTVGSGQQL</sequence>
<comment type="caution">
    <text evidence="7">The sequence shown here is derived from an EMBL/GenBank/DDBJ whole genome shotgun (WGS) entry which is preliminary data.</text>
</comment>
<dbReference type="Pfam" id="PF00048">
    <property type="entry name" value="IL8"/>
    <property type="match status" value="1"/>
</dbReference>
<accession>A0A6A5FCP7</accession>
<organism evidence="7 8">
    <name type="scientific">Perca fluviatilis</name>
    <name type="common">European perch</name>
    <dbReference type="NCBI Taxonomy" id="8168"/>
    <lineage>
        <taxon>Eukaryota</taxon>
        <taxon>Metazoa</taxon>
        <taxon>Chordata</taxon>
        <taxon>Craniata</taxon>
        <taxon>Vertebrata</taxon>
        <taxon>Euteleostomi</taxon>
        <taxon>Actinopterygii</taxon>
        <taxon>Neopterygii</taxon>
        <taxon>Teleostei</taxon>
        <taxon>Neoteleostei</taxon>
        <taxon>Acanthomorphata</taxon>
        <taxon>Eupercaria</taxon>
        <taxon>Perciformes</taxon>
        <taxon>Percoidei</taxon>
        <taxon>Percidae</taxon>
        <taxon>Percinae</taxon>
        <taxon>Perca</taxon>
    </lineage>
</organism>
<reference evidence="7 8" key="1">
    <citation type="submission" date="2019-06" db="EMBL/GenBank/DDBJ databases">
        <title>A chromosome-scale genome assembly of the European perch, Perca fluviatilis.</title>
        <authorList>
            <person name="Roques C."/>
            <person name="Zahm M."/>
            <person name="Cabau C."/>
            <person name="Klopp C."/>
            <person name="Bouchez O."/>
            <person name="Donnadieu C."/>
            <person name="Kuhl H."/>
            <person name="Gislard M."/>
            <person name="Guendouz S."/>
            <person name="Journot L."/>
            <person name="Haffray P."/>
            <person name="Bestin A."/>
            <person name="Morvezen R."/>
            <person name="Feron R."/>
            <person name="Wen M."/>
            <person name="Jouanno E."/>
            <person name="Herpin A."/>
            <person name="Schartl M."/>
            <person name="Postlethwait J."/>
            <person name="Schaerlinger B."/>
            <person name="Chardard D."/>
            <person name="Lecocq T."/>
            <person name="Poncet C."/>
            <person name="Jaffrelo L."/>
            <person name="Lampietro C."/>
            <person name="Guiguen Y."/>
        </authorList>
    </citation>
    <scope>NUCLEOTIDE SEQUENCE [LARGE SCALE GENOMIC DNA]</scope>
    <source>
        <tissue evidence="7">Blood</tissue>
    </source>
</reference>
<dbReference type="Proteomes" id="UP000465112">
    <property type="component" value="Chromosome 8"/>
</dbReference>
<keyword evidence="2" id="KW-0202">Cytokine</keyword>
<proteinExistence type="predicted"/>
<evidence type="ECO:0000313" key="8">
    <source>
        <dbReference type="Proteomes" id="UP000465112"/>
    </source>
</evidence>
<keyword evidence="8" id="KW-1185">Reference proteome</keyword>
<comment type="subcellular location">
    <subcellularLocation>
        <location evidence="1">Secreted</location>
    </subcellularLocation>
</comment>
<protein>
    <recommendedName>
        <fullName evidence="6">Chemokine interleukin-8-like domain-containing protein</fullName>
    </recommendedName>
</protein>
<dbReference type="SMART" id="SM00199">
    <property type="entry name" value="SCY"/>
    <property type="match status" value="1"/>
</dbReference>
<feature type="domain" description="Chemokine interleukin-8-like" evidence="6">
    <location>
        <begin position="32"/>
        <end position="90"/>
    </location>
</feature>
<dbReference type="InterPro" id="IPR036048">
    <property type="entry name" value="Interleukin_8-like_sf"/>
</dbReference>
<gene>
    <name evidence="7" type="ORF">PFLUV_G00104460</name>
</gene>
<keyword evidence="3" id="KW-0964">Secreted</keyword>
<evidence type="ECO:0000256" key="3">
    <source>
        <dbReference type="ARBA" id="ARBA00022525"/>
    </source>
</evidence>
<dbReference type="GO" id="GO:0008009">
    <property type="term" value="F:chemokine activity"/>
    <property type="evidence" value="ECO:0007669"/>
    <property type="project" value="InterPro"/>
</dbReference>
<dbReference type="EMBL" id="VHII01000008">
    <property type="protein sequence ID" value="KAF1387344.1"/>
    <property type="molecule type" value="Genomic_DNA"/>
</dbReference>